<evidence type="ECO:0000313" key="2">
    <source>
        <dbReference type="Proteomes" id="UP000828941"/>
    </source>
</evidence>
<organism evidence="1 2">
    <name type="scientific">Bauhinia variegata</name>
    <name type="common">Purple orchid tree</name>
    <name type="synonym">Phanera variegata</name>
    <dbReference type="NCBI Taxonomy" id="167791"/>
    <lineage>
        <taxon>Eukaryota</taxon>
        <taxon>Viridiplantae</taxon>
        <taxon>Streptophyta</taxon>
        <taxon>Embryophyta</taxon>
        <taxon>Tracheophyta</taxon>
        <taxon>Spermatophyta</taxon>
        <taxon>Magnoliopsida</taxon>
        <taxon>eudicotyledons</taxon>
        <taxon>Gunneridae</taxon>
        <taxon>Pentapetalae</taxon>
        <taxon>rosids</taxon>
        <taxon>fabids</taxon>
        <taxon>Fabales</taxon>
        <taxon>Fabaceae</taxon>
        <taxon>Cercidoideae</taxon>
        <taxon>Cercideae</taxon>
        <taxon>Bauhiniinae</taxon>
        <taxon>Bauhinia</taxon>
    </lineage>
</organism>
<comment type="caution">
    <text evidence="1">The sequence shown here is derived from an EMBL/GenBank/DDBJ whole genome shotgun (WGS) entry which is preliminary data.</text>
</comment>
<gene>
    <name evidence="1" type="ORF">L6164_006612</name>
</gene>
<dbReference type="Proteomes" id="UP000828941">
    <property type="component" value="Chromosome 3"/>
</dbReference>
<reference evidence="1 2" key="1">
    <citation type="journal article" date="2022" name="DNA Res.">
        <title>Chromosomal-level genome assembly of the orchid tree Bauhinia variegata (Leguminosae; Cercidoideae) supports the allotetraploid origin hypothesis of Bauhinia.</title>
        <authorList>
            <person name="Zhong Y."/>
            <person name="Chen Y."/>
            <person name="Zheng D."/>
            <person name="Pang J."/>
            <person name="Liu Y."/>
            <person name="Luo S."/>
            <person name="Meng S."/>
            <person name="Qian L."/>
            <person name="Wei D."/>
            <person name="Dai S."/>
            <person name="Zhou R."/>
        </authorList>
    </citation>
    <scope>NUCLEOTIDE SEQUENCE [LARGE SCALE GENOMIC DNA]</scope>
    <source>
        <strain evidence="1">BV-YZ2020</strain>
    </source>
</reference>
<dbReference type="EMBL" id="CM039428">
    <property type="protein sequence ID" value="KAI4352349.1"/>
    <property type="molecule type" value="Genomic_DNA"/>
</dbReference>
<keyword evidence="2" id="KW-1185">Reference proteome</keyword>
<accession>A0ACB9PU74</accession>
<name>A0ACB9PU74_BAUVA</name>
<protein>
    <submittedName>
        <fullName evidence="1">Uncharacterized protein</fullName>
    </submittedName>
</protein>
<evidence type="ECO:0000313" key="1">
    <source>
        <dbReference type="EMBL" id="KAI4352349.1"/>
    </source>
</evidence>
<sequence>MTLLWPLPKPKGGILFDFLRDSGCGSVTHGKCPPSFHCGNLGDIRFPFTNTERPDCGLLTIHNCEDRDPEAIKTIKSKGKWFFVTILNDSTISFTDNYLHDNLLSRSCGIFSQNSTFTADSPFFNASMKPSVILFTCSRALNLSVASPFSKSTICPQQDIFYNKFEDSVTQDFFSLYTYKYYSEKCLMVQLPAIGDGLEPNATVDPFNLVSDEMTIEVQVNSGCSSCYHLNEGQCQLDENRKFFCAREKEKSRKVLVATVASVTGALGVSEMFTEAKLKRGGLCNQGLMDGSNPCKTTRGNGTLGCIPLSKPCQNPNVHFFWDAFHQTDTSICKPVSIRKLVKL</sequence>
<proteinExistence type="predicted"/>